<dbReference type="InterPro" id="IPR001680">
    <property type="entry name" value="WD40_rpt"/>
</dbReference>
<feature type="repeat" description="WD" evidence="3">
    <location>
        <begin position="1205"/>
        <end position="1246"/>
    </location>
</feature>
<dbReference type="InterPro" id="IPR020472">
    <property type="entry name" value="WD40_PAC1"/>
</dbReference>
<dbReference type="PROSITE" id="PS50294">
    <property type="entry name" value="WD_REPEATS_REGION"/>
    <property type="match status" value="14"/>
</dbReference>
<feature type="repeat" description="WD" evidence="3">
    <location>
        <begin position="1163"/>
        <end position="1204"/>
    </location>
</feature>
<feature type="repeat" description="WD" evidence="3">
    <location>
        <begin position="995"/>
        <end position="1036"/>
    </location>
</feature>
<reference evidence="6 7" key="1">
    <citation type="journal article" date="2020" name="Harmful Algae">
        <title>Molecular and morphological characterization of a novel dihydroanatoxin-a producing Microcoleus species (cyanobacteria) from the Russian River, California, USA.</title>
        <authorList>
            <person name="Conklin K.Y."/>
            <person name="Stancheva R."/>
            <person name="Otten T.G."/>
            <person name="Fadness R."/>
            <person name="Boyer G.L."/>
            <person name="Read B."/>
            <person name="Zhang X."/>
            <person name="Sheath R.G."/>
        </authorList>
    </citation>
    <scope>NUCLEOTIDE SEQUENCE [LARGE SCALE GENOMIC DNA]</scope>
    <source>
        <strain evidence="6 7">PTRS2</strain>
    </source>
</reference>
<accession>A0ABU8YJD5</accession>
<dbReference type="Proteomes" id="UP001384579">
    <property type="component" value="Unassembled WGS sequence"/>
</dbReference>
<evidence type="ECO:0000313" key="7">
    <source>
        <dbReference type="Proteomes" id="UP001384579"/>
    </source>
</evidence>
<organism evidence="6 7">
    <name type="scientific">Microcoleus anatoxicus PTRS2</name>
    <dbReference type="NCBI Taxonomy" id="2705321"/>
    <lineage>
        <taxon>Bacteria</taxon>
        <taxon>Bacillati</taxon>
        <taxon>Cyanobacteriota</taxon>
        <taxon>Cyanophyceae</taxon>
        <taxon>Oscillatoriophycideae</taxon>
        <taxon>Oscillatoriales</taxon>
        <taxon>Microcoleaceae</taxon>
        <taxon>Microcoleus</taxon>
        <taxon>Microcoleus anatoxicus</taxon>
    </lineage>
</organism>
<keyword evidence="7" id="KW-1185">Reference proteome</keyword>
<dbReference type="InterPro" id="IPR054557">
    <property type="entry name" value="NA-iREase1_dom"/>
</dbReference>
<evidence type="ECO:0000259" key="5">
    <source>
        <dbReference type="PROSITE" id="PS50837"/>
    </source>
</evidence>
<dbReference type="SUPFAM" id="SSF50978">
    <property type="entry name" value="WD40 repeat-like"/>
    <property type="match status" value="2"/>
</dbReference>
<dbReference type="InterPro" id="IPR027417">
    <property type="entry name" value="P-loop_NTPase"/>
</dbReference>
<evidence type="ECO:0000313" key="6">
    <source>
        <dbReference type="EMBL" id="MEK0184468.1"/>
    </source>
</evidence>
<dbReference type="InterPro" id="IPR011047">
    <property type="entry name" value="Quinoprotein_ADH-like_sf"/>
</dbReference>
<dbReference type="Pfam" id="PF22722">
    <property type="entry name" value="NA-iREase1"/>
    <property type="match status" value="1"/>
</dbReference>
<sequence>MIPISLDLVISLLTAIPFGTIKDKFQRNETVIKLLKRFNLDPDAPPADFSGVYVYTLVEYGAGKPKQILELFRQKEIESAFRKAFESDSPAILIKAGDEYLNESALGKELRDLGIDPRREFMAFAAVFMEVAKRTRTLGDVMVGSAIASLQKRLSMVMDRIERLPTIEGIRTEFARLETEDVPALAAAASTNIQKSQAFILSQQVRGWFETLSYKFEKYEIWEDNYFEWIINVPVRRNRYDRILVRGIAGEAGLRDICALRESVKKQRTDEGWLVTARRISSAARDEVKKDENRDLACYTFDELLDQDADFTAYLDWLETEITSRKINTKYVPLACTKEEIDPDTQRKIGVSHYDGRNGWIEGYIDLWLDDPVKEHISVLGEFGTGKTWFAMHYAWMALQRYKKAQKRGLQRPRLPLVIPLRDYAKAVSVESLFSEFFFRKHEIPLAGYSAFEQLNRMGKFLLIFDGFDEMAAKCDRQETINNFWELAKAVVPGAKVILTCRTEHFPEGKEGRALFNAELQASTTILTGETPQFEVLELQKFNDEQIGQALSFQTEAATVEKVMGNAQLLDLARRPVMTELILEALPDIEAGKPVDMSRIYLYAVWRKIERDIKAERTFTSLADKLYFLCELSWEMLSTNQMSLNYRGFPDRIRSLFGSVVQEEKDLDHWHYDMMGQTMLIRNADGDYTPAHRSLLEFFVAYKFAAELGVLAPDFTELVAPEQSCLDPNAAPQKYTWSNYCRWQAQKRNSGELIAPLQGFTAEDLGQLRQSFGHAPLTKAVMDLLLPMLNVISPPLLRGGEGDRDDANHERTPEFLLEREDSDDVSQKRSPQPPLLRGAGGDRDDANHERTPEFLLEREDSDDVSQKRSPQPPLTRGALEKSPLLEILEATRGKTESEVGYVGGNAATLLVKIDRTALEEKDLSRAVILGADFTKAILRRVNFAEANLTNSIFTKIFGSVRSVIVSPDGQLLATGDSNGVVRLWEASSCREILTCKGHTNVVESVAFSPDGEILASGSYDKTIKLWNVKTGECLKVLQGHTESVMSVTFHPDGNILASGSFDRTIGLWDIRTGECLQMLHGHTENVFSVAFHPAGEMFASGSGDKTVRLWNVGTGECLKILHGHTKNVFSVAFNAAGEILATGSGDKKVRLWNINIFECLKTLEGHFDQVRSIAFSPNGEILASGSHDRTAKLWNINSGECLNTLQGHNDRVGSVAFHPAGEILVSGSYNKTLMLWAIDSGECLNTLQGHSTQVRSIAFSPNGEMFASADDEQTVKLWDVIRGKCLQILHGHLDRVNLVAFSPSGQILASASYDQTLKLWDIRSGECLHTLPEVGNETRSIAFSPSGKILASAGHDRTVRLWDIGTGECLKTLPGVKSSVSSSAFSPLGEIFASAGFGGTVRLWDIHTGECLHILQGHTGWAPAIAFSHNGEILASGSVDRTIRLSDVRSGQCLQILQGHTDWIRSVAFSYCGEIVASGSVDGTVRLWDIRTGECLKVLQGHTSRINSIAFNSDDNILGTCSRNGTIRLWDVETGECIKILKSDRPYEGMNITGVTGLTEVEKATIKALGAVKN</sequence>
<dbReference type="InterPro" id="IPR054610">
    <property type="entry name" value="NNH"/>
</dbReference>
<feature type="domain" description="NACHT" evidence="5">
    <location>
        <begin position="375"/>
        <end position="503"/>
    </location>
</feature>
<dbReference type="InterPro" id="IPR036322">
    <property type="entry name" value="WD40_repeat_dom_sf"/>
</dbReference>
<dbReference type="SMART" id="SM00320">
    <property type="entry name" value="WD40"/>
    <property type="match status" value="14"/>
</dbReference>
<dbReference type="InterPro" id="IPR001646">
    <property type="entry name" value="5peptide_repeat"/>
</dbReference>
<feature type="repeat" description="WD" evidence="3">
    <location>
        <begin position="1289"/>
        <end position="1330"/>
    </location>
</feature>
<name>A0ABU8YJD5_9CYAN</name>
<dbReference type="EMBL" id="JBBLXS010000053">
    <property type="protein sequence ID" value="MEK0184468.1"/>
    <property type="molecule type" value="Genomic_DNA"/>
</dbReference>
<feature type="repeat" description="WD" evidence="3">
    <location>
        <begin position="1415"/>
        <end position="1456"/>
    </location>
</feature>
<dbReference type="PANTHER" id="PTHR44129">
    <property type="entry name" value="WD REPEAT-CONTAINING PROTEIN POP1"/>
    <property type="match status" value="1"/>
</dbReference>
<protein>
    <submittedName>
        <fullName evidence="6">NACHT domain-containing protein</fullName>
    </submittedName>
</protein>
<gene>
    <name evidence="6" type="ORF">WMG39_06320</name>
</gene>
<dbReference type="InterPro" id="IPR007111">
    <property type="entry name" value="NACHT_NTPase"/>
</dbReference>
<dbReference type="InterPro" id="IPR015943">
    <property type="entry name" value="WD40/YVTN_repeat-like_dom_sf"/>
</dbReference>
<dbReference type="InterPro" id="IPR019775">
    <property type="entry name" value="WD40_repeat_CS"/>
</dbReference>
<feature type="repeat" description="WD" evidence="3">
    <location>
        <begin position="1457"/>
        <end position="1498"/>
    </location>
</feature>
<dbReference type="SUPFAM" id="SSF52540">
    <property type="entry name" value="P-loop containing nucleoside triphosphate hydrolases"/>
    <property type="match status" value="1"/>
</dbReference>
<dbReference type="Pfam" id="PF22736">
    <property type="entry name" value="NNH5"/>
    <property type="match status" value="1"/>
</dbReference>
<dbReference type="PROSITE" id="PS00678">
    <property type="entry name" value="WD_REPEATS_1"/>
    <property type="match status" value="9"/>
</dbReference>
<feature type="compositionally biased region" description="Basic and acidic residues" evidence="4">
    <location>
        <begin position="840"/>
        <end position="858"/>
    </location>
</feature>
<feature type="repeat" description="WD" evidence="3">
    <location>
        <begin position="1373"/>
        <end position="1414"/>
    </location>
</feature>
<keyword evidence="1 3" id="KW-0853">WD repeat</keyword>
<dbReference type="SUPFAM" id="SSF50998">
    <property type="entry name" value="Quinoprotein alcohol dehydrogenase-like"/>
    <property type="match status" value="1"/>
</dbReference>
<evidence type="ECO:0000256" key="3">
    <source>
        <dbReference type="PROSITE-ProRule" id="PRU00221"/>
    </source>
</evidence>
<feature type="repeat" description="WD" evidence="3">
    <location>
        <begin position="1499"/>
        <end position="1540"/>
    </location>
</feature>
<feature type="repeat" description="WD" evidence="3">
    <location>
        <begin position="1079"/>
        <end position="1120"/>
    </location>
</feature>
<comment type="caution">
    <text evidence="6">The sequence shown here is derived from an EMBL/GenBank/DDBJ whole genome shotgun (WGS) entry which is preliminary data.</text>
</comment>
<dbReference type="PROSITE" id="PS50837">
    <property type="entry name" value="NACHT"/>
    <property type="match status" value="1"/>
</dbReference>
<dbReference type="Pfam" id="PF00400">
    <property type="entry name" value="WD40"/>
    <property type="match status" value="14"/>
</dbReference>
<feature type="repeat" description="WD" evidence="3">
    <location>
        <begin position="1247"/>
        <end position="1288"/>
    </location>
</feature>
<dbReference type="RefSeq" id="WP_340541299.1">
    <property type="nucleotide sequence ID" value="NZ_JBBLXS010000053.1"/>
</dbReference>
<dbReference type="PROSITE" id="PS50082">
    <property type="entry name" value="WD_REPEATS_2"/>
    <property type="match status" value="14"/>
</dbReference>
<evidence type="ECO:0000256" key="2">
    <source>
        <dbReference type="ARBA" id="ARBA00022737"/>
    </source>
</evidence>
<feature type="repeat" description="WD" evidence="3">
    <location>
        <begin position="1121"/>
        <end position="1162"/>
    </location>
</feature>
<dbReference type="SUPFAM" id="SSF141571">
    <property type="entry name" value="Pentapeptide repeat-like"/>
    <property type="match status" value="1"/>
</dbReference>
<dbReference type="InterPro" id="IPR050349">
    <property type="entry name" value="WD_LIS1/nudF_dynein_reg"/>
</dbReference>
<dbReference type="Pfam" id="PF00805">
    <property type="entry name" value="Pentapeptide"/>
    <property type="match status" value="1"/>
</dbReference>
<dbReference type="CDD" id="cd00200">
    <property type="entry name" value="WD40"/>
    <property type="match status" value="2"/>
</dbReference>
<feature type="repeat" description="WD" evidence="3">
    <location>
        <begin position="1037"/>
        <end position="1078"/>
    </location>
</feature>
<feature type="repeat" description="WD" evidence="3">
    <location>
        <begin position="1331"/>
        <end position="1372"/>
    </location>
</feature>
<proteinExistence type="predicted"/>
<dbReference type="Gene3D" id="2.130.10.10">
    <property type="entry name" value="YVTN repeat-like/Quinoprotein amine dehydrogenase"/>
    <property type="match status" value="5"/>
</dbReference>
<feature type="repeat" description="WD" evidence="3">
    <location>
        <begin position="960"/>
        <end position="994"/>
    </location>
</feature>
<keyword evidence="2" id="KW-0677">Repeat</keyword>
<feature type="region of interest" description="Disordered" evidence="4">
    <location>
        <begin position="816"/>
        <end position="880"/>
    </location>
</feature>
<dbReference type="Pfam" id="PF05729">
    <property type="entry name" value="NACHT"/>
    <property type="match status" value="1"/>
</dbReference>
<evidence type="ECO:0000256" key="4">
    <source>
        <dbReference type="SAM" id="MobiDB-lite"/>
    </source>
</evidence>
<dbReference type="PRINTS" id="PR00320">
    <property type="entry name" value="GPROTEINBRPT"/>
</dbReference>
<dbReference type="Gene3D" id="3.40.50.300">
    <property type="entry name" value="P-loop containing nucleotide triphosphate hydrolases"/>
    <property type="match status" value="1"/>
</dbReference>
<evidence type="ECO:0000256" key="1">
    <source>
        <dbReference type="ARBA" id="ARBA00022574"/>
    </source>
</evidence>
<dbReference type="Gene3D" id="2.160.20.80">
    <property type="entry name" value="E3 ubiquitin-protein ligase SopA"/>
    <property type="match status" value="1"/>
</dbReference>